<dbReference type="InterPro" id="IPR012341">
    <property type="entry name" value="6hp_glycosidase-like_sf"/>
</dbReference>
<dbReference type="InParanoid" id="A0A165FDF7"/>
<dbReference type="EMBL" id="KV423975">
    <property type="protein sequence ID" value="KZT56587.1"/>
    <property type="molecule type" value="Genomic_DNA"/>
</dbReference>
<proteinExistence type="predicted"/>
<dbReference type="InterPro" id="IPR010905">
    <property type="entry name" value="Glyco_hydro_88"/>
</dbReference>
<dbReference type="SUPFAM" id="SSF48208">
    <property type="entry name" value="Six-hairpin glycosidases"/>
    <property type="match status" value="1"/>
</dbReference>
<dbReference type="GO" id="GO:0005975">
    <property type="term" value="P:carbohydrate metabolic process"/>
    <property type="evidence" value="ECO:0007669"/>
    <property type="project" value="InterPro"/>
</dbReference>
<organism evidence="2 3">
    <name type="scientific">Calocera cornea HHB12733</name>
    <dbReference type="NCBI Taxonomy" id="1353952"/>
    <lineage>
        <taxon>Eukaryota</taxon>
        <taxon>Fungi</taxon>
        <taxon>Dikarya</taxon>
        <taxon>Basidiomycota</taxon>
        <taxon>Agaricomycotina</taxon>
        <taxon>Dacrymycetes</taxon>
        <taxon>Dacrymycetales</taxon>
        <taxon>Dacrymycetaceae</taxon>
        <taxon>Calocera</taxon>
    </lineage>
</organism>
<dbReference type="Gene3D" id="1.50.10.10">
    <property type="match status" value="1"/>
</dbReference>
<keyword evidence="1 2" id="KW-0378">Hydrolase</keyword>
<dbReference type="AlphaFoldDB" id="A0A165FDF7"/>
<name>A0A165FDF7_9BASI</name>
<evidence type="ECO:0000313" key="3">
    <source>
        <dbReference type="Proteomes" id="UP000076842"/>
    </source>
</evidence>
<dbReference type="Pfam" id="PF07470">
    <property type="entry name" value="Glyco_hydro_88"/>
    <property type="match status" value="1"/>
</dbReference>
<dbReference type="InterPro" id="IPR008928">
    <property type="entry name" value="6-hairpin_glycosidase_sf"/>
</dbReference>
<dbReference type="GO" id="GO:0016787">
    <property type="term" value="F:hydrolase activity"/>
    <property type="evidence" value="ECO:0007669"/>
    <property type="project" value="UniProtKB-KW"/>
</dbReference>
<gene>
    <name evidence="2" type="ORF">CALCODRAFT_313104</name>
</gene>
<protein>
    <submittedName>
        <fullName evidence="2">Glycoside hydrolase family 105 protein</fullName>
    </submittedName>
</protein>
<dbReference type="PANTHER" id="PTHR41814:SF1">
    <property type="entry name" value="CELLULASE"/>
    <property type="match status" value="1"/>
</dbReference>
<reference evidence="2 3" key="1">
    <citation type="journal article" date="2016" name="Mol. Biol. Evol.">
        <title>Comparative Genomics of Early-Diverging Mushroom-Forming Fungi Provides Insights into the Origins of Lignocellulose Decay Capabilities.</title>
        <authorList>
            <person name="Nagy L.G."/>
            <person name="Riley R."/>
            <person name="Tritt A."/>
            <person name="Adam C."/>
            <person name="Daum C."/>
            <person name="Floudas D."/>
            <person name="Sun H."/>
            <person name="Yadav J.S."/>
            <person name="Pangilinan J."/>
            <person name="Larsson K.H."/>
            <person name="Matsuura K."/>
            <person name="Barry K."/>
            <person name="Labutti K."/>
            <person name="Kuo R."/>
            <person name="Ohm R.A."/>
            <person name="Bhattacharya S.S."/>
            <person name="Shirouzu T."/>
            <person name="Yoshinaga Y."/>
            <person name="Martin F.M."/>
            <person name="Grigoriev I.V."/>
            <person name="Hibbett D.S."/>
        </authorList>
    </citation>
    <scope>NUCLEOTIDE SEQUENCE [LARGE SCALE GENOMIC DNA]</scope>
    <source>
        <strain evidence="2 3">HHB12733</strain>
    </source>
</reference>
<accession>A0A165FDF7</accession>
<evidence type="ECO:0000313" key="2">
    <source>
        <dbReference type="EMBL" id="KZT56587.1"/>
    </source>
</evidence>
<evidence type="ECO:0000256" key="1">
    <source>
        <dbReference type="ARBA" id="ARBA00022801"/>
    </source>
</evidence>
<dbReference type="Proteomes" id="UP000076842">
    <property type="component" value="Unassembled WGS sequence"/>
</dbReference>
<keyword evidence="3" id="KW-1185">Reference proteome</keyword>
<dbReference type="OrthoDB" id="2305845at2759"/>
<sequence>MSTLEHPQEIIERVKNAMLCMQRASWEQGTAAQALLELHDAFPAQHGIQWLICLAHDSIVRQDVEGRLGVRLNRGDPGATDAISPVPAILRAYKETGEEVFLSAAKQAIDFITVRAPKTKDGIVSHRTDGVTLWVDALYMAPPSLAEAGVAWKDQSLLDEAVKQIRGYVSGLWDHDKHLFSHIYNVDAGKFDRQAFWGVGNGWAVAGMIRVYALLPHTMTKDKEYILSVTLDTVSAMLSYLRSDSLLHDVVDDSSTFVDTNGPQQVAYTIFRLEKLGLLPTDKQDEWMSKAAAIRKAAHRKVDKYGLVREVCGSPTFDKPGVATEGQAFFLLMEAAYQQLQI</sequence>
<dbReference type="PANTHER" id="PTHR41814">
    <property type="entry name" value="EXPRESSED PROTEIN"/>
    <property type="match status" value="1"/>
</dbReference>